<reference evidence="1 2" key="1">
    <citation type="journal article" date="2023" name="Arcadia Sci">
        <title>De novo assembly of a long-read Amblyomma americanum tick genome.</title>
        <authorList>
            <person name="Chou S."/>
            <person name="Poskanzer K.E."/>
            <person name="Rollins M."/>
            <person name="Thuy-Boun P.S."/>
        </authorList>
    </citation>
    <scope>NUCLEOTIDE SEQUENCE [LARGE SCALE GENOMIC DNA]</scope>
    <source>
        <strain evidence="1">F_SG_1</strain>
        <tissue evidence="1">Salivary glands</tissue>
    </source>
</reference>
<dbReference type="Proteomes" id="UP001321473">
    <property type="component" value="Unassembled WGS sequence"/>
</dbReference>
<proteinExistence type="predicted"/>
<evidence type="ECO:0000313" key="1">
    <source>
        <dbReference type="EMBL" id="KAK8772571.1"/>
    </source>
</evidence>
<gene>
    <name evidence="1" type="ORF">V5799_024186</name>
</gene>
<dbReference type="AlphaFoldDB" id="A0AAQ4ECV0"/>
<evidence type="ECO:0000313" key="2">
    <source>
        <dbReference type="Proteomes" id="UP001321473"/>
    </source>
</evidence>
<keyword evidence="2" id="KW-1185">Reference proteome</keyword>
<dbReference type="EMBL" id="JARKHS020018107">
    <property type="protein sequence ID" value="KAK8772571.1"/>
    <property type="molecule type" value="Genomic_DNA"/>
</dbReference>
<name>A0AAQ4ECV0_AMBAM</name>
<sequence length="102" mass="11815">MTDWPFSEQLSCRQASRPVTGPLLHLIFRPTAGHELIRPAVLVACLTMQTSGRGTSPLCRHRKERGPQNGERNCMYIFTTWATYKPNAQKRLREWTIVSRRF</sequence>
<protein>
    <submittedName>
        <fullName evidence="1">Uncharacterized protein</fullName>
    </submittedName>
</protein>
<organism evidence="1 2">
    <name type="scientific">Amblyomma americanum</name>
    <name type="common">Lone star tick</name>
    <dbReference type="NCBI Taxonomy" id="6943"/>
    <lineage>
        <taxon>Eukaryota</taxon>
        <taxon>Metazoa</taxon>
        <taxon>Ecdysozoa</taxon>
        <taxon>Arthropoda</taxon>
        <taxon>Chelicerata</taxon>
        <taxon>Arachnida</taxon>
        <taxon>Acari</taxon>
        <taxon>Parasitiformes</taxon>
        <taxon>Ixodida</taxon>
        <taxon>Ixodoidea</taxon>
        <taxon>Ixodidae</taxon>
        <taxon>Amblyomminae</taxon>
        <taxon>Amblyomma</taxon>
    </lineage>
</organism>
<comment type="caution">
    <text evidence="1">The sequence shown here is derived from an EMBL/GenBank/DDBJ whole genome shotgun (WGS) entry which is preliminary data.</text>
</comment>
<accession>A0AAQ4ECV0</accession>